<gene>
    <name evidence="2" type="ORF">NCTC1934_02258</name>
</gene>
<feature type="region of interest" description="Disordered" evidence="1">
    <location>
        <begin position="96"/>
        <end position="144"/>
    </location>
</feature>
<dbReference type="Proteomes" id="UP000255467">
    <property type="component" value="Unassembled WGS sequence"/>
</dbReference>
<organism evidence="2 3">
    <name type="scientific">Nocardia otitidiscaviarum</name>
    <dbReference type="NCBI Taxonomy" id="1823"/>
    <lineage>
        <taxon>Bacteria</taxon>
        <taxon>Bacillati</taxon>
        <taxon>Actinomycetota</taxon>
        <taxon>Actinomycetes</taxon>
        <taxon>Mycobacteriales</taxon>
        <taxon>Nocardiaceae</taxon>
        <taxon>Nocardia</taxon>
    </lineage>
</organism>
<dbReference type="STRING" id="1406858.GCA_000710895_06143"/>
<dbReference type="RefSeq" id="WP_147287030.1">
    <property type="nucleotide sequence ID" value="NZ_UGRY01000002.1"/>
</dbReference>
<reference evidence="2 3" key="1">
    <citation type="submission" date="2018-06" db="EMBL/GenBank/DDBJ databases">
        <authorList>
            <consortium name="Pathogen Informatics"/>
            <person name="Doyle S."/>
        </authorList>
    </citation>
    <scope>NUCLEOTIDE SEQUENCE [LARGE SCALE GENOMIC DNA]</scope>
    <source>
        <strain evidence="2 3">NCTC1934</strain>
    </source>
</reference>
<protein>
    <recommendedName>
        <fullName evidence="4">YbaB/EbfC family nucleoid-associated protein</fullName>
    </recommendedName>
</protein>
<sequence length="144" mass="15676">MSASAAGRFEEIARTARRVQDGIERVRGTAVSAGIRIEVAADGRITALELADPVLAQAISAAHTEALRQAADQVVNLRRELVTDPTVAAALHHFIEIEAQPNPPTQRPARPAPRHPRQLPGEDLDLTDENPHALPSHIRRRYGL</sequence>
<accession>A0A378YF11</accession>
<dbReference type="AlphaFoldDB" id="A0A378YF11"/>
<name>A0A378YF11_9NOCA</name>
<evidence type="ECO:0008006" key="4">
    <source>
        <dbReference type="Google" id="ProtNLM"/>
    </source>
</evidence>
<evidence type="ECO:0000313" key="3">
    <source>
        <dbReference type="Proteomes" id="UP000255467"/>
    </source>
</evidence>
<keyword evidence="3" id="KW-1185">Reference proteome</keyword>
<proteinExistence type="predicted"/>
<evidence type="ECO:0000256" key="1">
    <source>
        <dbReference type="SAM" id="MobiDB-lite"/>
    </source>
</evidence>
<evidence type="ECO:0000313" key="2">
    <source>
        <dbReference type="EMBL" id="SUA75825.1"/>
    </source>
</evidence>
<dbReference type="EMBL" id="UGRY01000002">
    <property type="protein sequence ID" value="SUA75825.1"/>
    <property type="molecule type" value="Genomic_DNA"/>
</dbReference>
<dbReference type="OrthoDB" id="4561192at2"/>